<keyword evidence="2" id="KW-1185">Reference proteome</keyword>
<organism evidence="1 2">
    <name type="scientific">Oharaeibacter diazotrophicus</name>
    <dbReference type="NCBI Taxonomy" id="1920512"/>
    <lineage>
        <taxon>Bacteria</taxon>
        <taxon>Pseudomonadati</taxon>
        <taxon>Pseudomonadota</taxon>
        <taxon>Alphaproteobacteria</taxon>
        <taxon>Hyphomicrobiales</taxon>
        <taxon>Pleomorphomonadaceae</taxon>
        <taxon>Oharaeibacter</taxon>
    </lineage>
</organism>
<dbReference type="Pfam" id="PF20126">
    <property type="entry name" value="TumE"/>
    <property type="match status" value="1"/>
</dbReference>
<name>A0A4V6PVH0_9HYPH</name>
<proteinExistence type="predicted"/>
<accession>A0A4V6PVH0</accession>
<dbReference type="AlphaFoldDB" id="A0A4V6PVH0"/>
<evidence type="ECO:0000313" key="2">
    <source>
        <dbReference type="Proteomes" id="UP000294547"/>
    </source>
</evidence>
<protein>
    <submittedName>
        <fullName evidence="1">Uncharacterized protein</fullName>
    </submittedName>
</protein>
<comment type="caution">
    <text evidence="1">The sequence shown here is derived from an EMBL/GenBank/DDBJ whole genome shotgun (WGS) entry which is preliminary data.</text>
</comment>
<evidence type="ECO:0000313" key="1">
    <source>
        <dbReference type="EMBL" id="TDP85538.1"/>
    </source>
</evidence>
<sequence length="99" mass="11605">MISNMKARLVLRARDEVGDDAFTEYVIWQVPEPLRGSGHLFKYRIAYIEDGVCVIRYDNEAGKGDHKHVGDLELAYTFRGLRQLFLDFDLDVEAWRRRT</sequence>
<dbReference type="Proteomes" id="UP000294547">
    <property type="component" value="Unassembled WGS sequence"/>
</dbReference>
<reference evidence="1 2" key="1">
    <citation type="submission" date="2019-03" db="EMBL/GenBank/DDBJ databases">
        <title>Genomic Encyclopedia of Type Strains, Phase IV (KMG-IV): sequencing the most valuable type-strain genomes for metagenomic binning, comparative biology and taxonomic classification.</title>
        <authorList>
            <person name="Goeker M."/>
        </authorList>
    </citation>
    <scope>NUCLEOTIDE SEQUENCE [LARGE SCALE GENOMIC DNA]</scope>
    <source>
        <strain evidence="1 2">DSM 102969</strain>
    </source>
</reference>
<gene>
    <name evidence="1" type="ORF">EDD54_2392</name>
</gene>
<dbReference type="EMBL" id="SNXY01000007">
    <property type="protein sequence ID" value="TDP85538.1"/>
    <property type="molecule type" value="Genomic_DNA"/>
</dbReference>
<dbReference type="InterPro" id="IPR045397">
    <property type="entry name" value="TumE-like"/>
</dbReference>
<dbReference type="RefSeq" id="WP_245515731.1">
    <property type="nucleotide sequence ID" value="NZ_BSPM01000004.1"/>
</dbReference>